<keyword evidence="8" id="KW-1185">Reference proteome</keyword>
<comment type="caution">
    <text evidence="7">The sequence shown here is derived from an EMBL/GenBank/DDBJ whole genome shotgun (WGS) entry which is preliminary data.</text>
</comment>
<feature type="transmembrane region" description="Helical" evidence="6">
    <location>
        <begin position="140"/>
        <end position="160"/>
    </location>
</feature>
<name>A0ABQ1TM83_9BACT</name>
<sequence length="430" mass="46411">MPFILSHLSAMVRRILHNFATRLATALLSFAIVWLTARYLGAAGRGAVSLFVTDCAVLLLFIGFLGGSSLIYLAPKHSIWSLLVPAYVWATVVCTAGTAAVGLLRQVSWPYLGHLWGLSLVQAFFTINTLLLLGRKKDGVYNLFTVLQVAILAGLLLLAFTGSYSWRAVTTYYYATYLAYGLPLILSWLVLLRLPDRWEAGHLLRATTRELASNSRGAHFSNILSFINYRLSYYFVAHYTGARAVGVLSVGVALAEAIWLIPRSAALIQYVDLVHATDKQAQVASTLRVARLSVLATVLAVLVLCALPPAVLVAVFGPEFGASRPVILLLAPGVAIMAINMICSSYFGGIGQYRVNNLATTLGLGVTIPACWLLIPAFGIRGAAAANTLSYLASTAYLVWSFKQTTGAGLRAFLPSFQDVKMALSKQLSS</sequence>
<gene>
    <name evidence="7" type="ORF">GCM10011383_07310</name>
</gene>
<comment type="subcellular location">
    <subcellularLocation>
        <location evidence="1">Cell membrane</location>
        <topology evidence="1">Multi-pass membrane protein</topology>
    </subcellularLocation>
</comment>
<evidence type="ECO:0000256" key="3">
    <source>
        <dbReference type="ARBA" id="ARBA00022692"/>
    </source>
</evidence>
<accession>A0ABQ1TM83</accession>
<dbReference type="PANTHER" id="PTHR30250">
    <property type="entry name" value="PST FAMILY PREDICTED COLANIC ACID TRANSPORTER"/>
    <property type="match status" value="1"/>
</dbReference>
<feature type="transmembrane region" description="Helical" evidence="6">
    <location>
        <begin position="292"/>
        <end position="316"/>
    </location>
</feature>
<dbReference type="EMBL" id="BMHT01000001">
    <property type="protein sequence ID" value="GGE99021.1"/>
    <property type="molecule type" value="Genomic_DNA"/>
</dbReference>
<keyword evidence="2" id="KW-1003">Cell membrane</keyword>
<keyword evidence="5 6" id="KW-0472">Membrane</keyword>
<reference evidence="8" key="1">
    <citation type="journal article" date="2019" name="Int. J. Syst. Evol. Microbiol.">
        <title>The Global Catalogue of Microorganisms (GCM) 10K type strain sequencing project: providing services to taxonomists for standard genome sequencing and annotation.</title>
        <authorList>
            <consortium name="The Broad Institute Genomics Platform"/>
            <consortium name="The Broad Institute Genome Sequencing Center for Infectious Disease"/>
            <person name="Wu L."/>
            <person name="Ma J."/>
        </authorList>
    </citation>
    <scope>NUCLEOTIDE SEQUENCE [LARGE SCALE GENOMIC DNA]</scope>
    <source>
        <strain evidence="8">CGMCC 1.15197</strain>
    </source>
</reference>
<proteinExistence type="predicted"/>
<organism evidence="7 8">
    <name type="scientific">Hymenobacter cavernae</name>
    <dbReference type="NCBI Taxonomy" id="2044852"/>
    <lineage>
        <taxon>Bacteria</taxon>
        <taxon>Pseudomonadati</taxon>
        <taxon>Bacteroidota</taxon>
        <taxon>Cytophagia</taxon>
        <taxon>Cytophagales</taxon>
        <taxon>Hymenobacteraceae</taxon>
        <taxon>Hymenobacter</taxon>
    </lineage>
</organism>
<keyword evidence="4 6" id="KW-1133">Transmembrane helix</keyword>
<protein>
    <recommendedName>
        <fullName evidence="9">Polysaccharide biosynthesis protein C-terminal domain-containing protein</fullName>
    </recommendedName>
</protein>
<dbReference type="InterPro" id="IPR050833">
    <property type="entry name" value="Poly_Biosynth_Transport"/>
</dbReference>
<evidence type="ECO:0000256" key="4">
    <source>
        <dbReference type="ARBA" id="ARBA00022989"/>
    </source>
</evidence>
<evidence type="ECO:0000313" key="8">
    <source>
        <dbReference type="Proteomes" id="UP000632273"/>
    </source>
</evidence>
<feature type="transmembrane region" description="Helical" evidence="6">
    <location>
        <begin position="111"/>
        <end position="133"/>
    </location>
</feature>
<evidence type="ECO:0000256" key="5">
    <source>
        <dbReference type="ARBA" id="ARBA00023136"/>
    </source>
</evidence>
<feature type="transmembrane region" description="Helical" evidence="6">
    <location>
        <begin position="172"/>
        <end position="192"/>
    </location>
</feature>
<feature type="transmembrane region" description="Helical" evidence="6">
    <location>
        <begin position="355"/>
        <end position="378"/>
    </location>
</feature>
<feature type="transmembrane region" description="Helical" evidence="6">
    <location>
        <begin position="20"/>
        <end position="41"/>
    </location>
</feature>
<dbReference type="Proteomes" id="UP000632273">
    <property type="component" value="Unassembled WGS sequence"/>
</dbReference>
<keyword evidence="3 6" id="KW-0812">Transmembrane</keyword>
<evidence type="ECO:0008006" key="9">
    <source>
        <dbReference type="Google" id="ProtNLM"/>
    </source>
</evidence>
<feature type="transmembrane region" description="Helical" evidence="6">
    <location>
        <begin position="322"/>
        <end position="343"/>
    </location>
</feature>
<dbReference type="PANTHER" id="PTHR30250:SF11">
    <property type="entry name" value="O-ANTIGEN TRANSPORTER-RELATED"/>
    <property type="match status" value="1"/>
</dbReference>
<feature type="transmembrane region" description="Helical" evidence="6">
    <location>
        <begin position="384"/>
        <end position="402"/>
    </location>
</feature>
<feature type="transmembrane region" description="Helical" evidence="6">
    <location>
        <begin position="47"/>
        <end position="74"/>
    </location>
</feature>
<evidence type="ECO:0000256" key="2">
    <source>
        <dbReference type="ARBA" id="ARBA00022475"/>
    </source>
</evidence>
<feature type="transmembrane region" description="Helical" evidence="6">
    <location>
        <begin position="86"/>
        <end position="105"/>
    </location>
</feature>
<evidence type="ECO:0000256" key="6">
    <source>
        <dbReference type="SAM" id="Phobius"/>
    </source>
</evidence>
<evidence type="ECO:0000256" key="1">
    <source>
        <dbReference type="ARBA" id="ARBA00004651"/>
    </source>
</evidence>
<evidence type="ECO:0000313" key="7">
    <source>
        <dbReference type="EMBL" id="GGE99021.1"/>
    </source>
</evidence>